<reference evidence="2" key="2">
    <citation type="submission" date="2015-01" db="EMBL/GenBank/DDBJ databases">
        <title>Evolutionary Origins and Diversification of the Mycorrhizal Mutualists.</title>
        <authorList>
            <consortium name="DOE Joint Genome Institute"/>
            <consortium name="Mycorrhizal Genomics Consortium"/>
            <person name="Kohler A."/>
            <person name="Kuo A."/>
            <person name="Nagy L.G."/>
            <person name="Floudas D."/>
            <person name="Copeland A."/>
            <person name="Barry K.W."/>
            <person name="Cichocki N."/>
            <person name="Veneault-Fourrey C."/>
            <person name="LaButti K."/>
            <person name="Lindquist E.A."/>
            <person name="Lipzen A."/>
            <person name="Lundell T."/>
            <person name="Morin E."/>
            <person name="Murat C."/>
            <person name="Riley R."/>
            <person name="Ohm R."/>
            <person name="Sun H."/>
            <person name="Tunlid A."/>
            <person name="Henrissat B."/>
            <person name="Grigoriev I.V."/>
            <person name="Hibbett D.S."/>
            <person name="Martin F."/>
        </authorList>
    </citation>
    <scope>NUCLEOTIDE SEQUENCE [LARGE SCALE GENOMIC DNA]</scope>
    <source>
        <strain evidence="2">F 1598</strain>
    </source>
</reference>
<sequence length="135" mass="15147">MNPCIQRSKAVDVWSLPHSRSLVSKVTVSNVVRPDLSDPAHKDRQVIARRAFYGRLAKVILLCLIAPRLGCPRATGSLEYHQSGYFLWRKAVCYASLCTGHQGWLITLGNLWPLQSDTSGQNNIQCRLSDMVPNR</sequence>
<keyword evidence="2" id="KW-1185">Reference proteome</keyword>
<reference evidence="1 2" key="1">
    <citation type="submission" date="2014-04" db="EMBL/GenBank/DDBJ databases">
        <authorList>
            <consortium name="DOE Joint Genome Institute"/>
            <person name="Kuo A."/>
            <person name="Tarkka M."/>
            <person name="Buscot F."/>
            <person name="Kohler A."/>
            <person name="Nagy L.G."/>
            <person name="Floudas D."/>
            <person name="Copeland A."/>
            <person name="Barry K.W."/>
            <person name="Cichocki N."/>
            <person name="Veneault-Fourrey C."/>
            <person name="LaButti K."/>
            <person name="Lindquist E.A."/>
            <person name="Lipzen A."/>
            <person name="Lundell T."/>
            <person name="Morin E."/>
            <person name="Murat C."/>
            <person name="Sun H."/>
            <person name="Tunlid A."/>
            <person name="Henrissat B."/>
            <person name="Grigoriev I.V."/>
            <person name="Hibbett D.S."/>
            <person name="Martin F."/>
            <person name="Nordberg H.P."/>
            <person name="Cantor M.N."/>
            <person name="Hua S.X."/>
        </authorList>
    </citation>
    <scope>NUCLEOTIDE SEQUENCE [LARGE SCALE GENOMIC DNA]</scope>
    <source>
        <strain evidence="1 2">F 1598</strain>
    </source>
</reference>
<dbReference type="EMBL" id="KN833053">
    <property type="protein sequence ID" value="KIM74921.1"/>
    <property type="molecule type" value="Genomic_DNA"/>
</dbReference>
<evidence type="ECO:0000313" key="2">
    <source>
        <dbReference type="Proteomes" id="UP000054166"/>
    </source>
</evidence>
<evidence type="ECO:0000313" key="1">
    <source>
        <dbReference type="EMBL" id="KIM74921.1"/>
    </source>
</evidence>
<accession>A0A0C3F4U1</accession>
<gene>
    <name evidence="1" type="ORF">PILCRDRAFT_691257</name>
</gene>
<dbReference type="Proteomes" id="UP000054166">
    <property type="component" value="Unassembled WGS sequence"/>
</dbReference>
<dbReference type="AlphaFoldDB" id="A0A0C3F4U1"/>
<dbReference type="InParanoid" id="A0A0C3F4U1"/>
<name>A0A0C3F4U1_PILCF</name>
<proteinExistence type="predicted"/>
<protein>
    <submittedName>
        <fullName evidence="1">Uncharacterized protein</fullName>
    </submittedName>
</protein>
<organism evidence="1 2">
    <name type="scientific">Piloderma croceum (strain F 1598)</name>
    <dbReference type="NCBI Taxonomy" id="765440"/>
    <lineage>
        <taxon>Eukaryota</taxon>
        <taxon>Fungi</taxon>
        <taxon>Dikarya</taxon>
        <taxon>Basidiomycota</taxon>
        <taxon>Agaricomycotina</taxon>
        <taxon>Agaricomycetes</taxon>
        <taxon>Agaricomycetidae</taxon>
        <taxon>Atheliales</taxon>
        <taxon>Atheliaceae</taxon>
        <taxon>Piloderma</taxon>
    </lineage>
</organism>
<dbReference type="HOGENOM" id="CLU_1886544_0_0_1"/>